<dbReference type="InterPro" id="IPR013783">
    <property type="entry name" value="Ig-like_fold"/>
</dbReference>
<comment type="subcellular location">
    <subcellularLocation>
        <location evidence="1">Membrane</location>
        <topology evidence="1">Single-pass type I membrane protein</topology>
    </subcellularLocation>
</comment>
<dbReference type="InterPro" id="IPR013106">
    <property type="entry name" value="Ig_V-set"/>
</dbReference>
<feature type="domain" description="Ig-like" evidence="8">
    <location>
        <begin position="39"/>
        <end position="130"/>
    </location>
</feature>
<dbReference type="InterPro" id="IPR007110">
    <property type="entry name" value="Ig-like_dom"/>
</dbReference>
<keyword evidence="7" id="KW-1133">Transmembrane helix</keyword>
<organism evidence="9 10">
    <name type="scientific">Owenia fusiformis</name>
    <name type="common">Polychaete worm</name>
    <dbReference type="NCBI Taxonomy" id="6347"/>
    <lineage>
        <taxon>Eukaryota</taxon>
        <taxon>Metazoa</taxon>
        <taxon>Spiralia</taxon>
        <taxon>Lophotrochozoa</taxon>
        <taxon>Annelida</taxon>
        <taxon>Polychaeta</taxon>
        <taxon>Sedentaria</taxon>
        <taxon>Canalipalpata</taxon>
        <taxon>Sabellida</taxon>
        <taxon>Oweniida</taxon>
        <taxon>Oweniidae</taxon>
        <taxon>Owenia</taxon>
    </lineage>
</organism>
<evidence type="ECO:0000313" key="10">
    <source>
        <dbReference type="Proteomes" id="UP000749559"/>
    </source>
</evidence>
<dbReference type="PANTHER" id="PTHR11640:SF31">
    <property type="entry name" value="IRREGULAR CHIASM C-ROUGHEST PROTEIN-RELATED"/>
    <property type="match status" value="1"/>
</dbReference>
<keyword evidence="3" id="KW-1015">Disulfide bond</keyword>
<accession>A0A8S4PXY2</accession>
<dbReference type="EMBL" id="CAIIXF020000010">
    <property type="protein sequence ID" value="CAH1797630.1"/>
    <property type="molecule type" value="Genomic_DNA"/>
</dbReference>
<keyword evidence="7" id="KW-0812">Transmembrane</keyword>
<evidence type="ECO:0000313" key="9">
    <source>
        <dbReference type="EMBL" id="CAH1797630.1"/>
    </source>
</evidence>
<keyword evidence="10" id="KW-1185">Reference proteome</keyword>
<dbReference type="PROSITE" id="PS50835">
    <property type="entry name" value="IG_LIKE"/>
    <property type="match status" value="1"/>
</dbReference>
<feature type="compositionally biased region" description="Basic and acidic residues" evidence="6">
    <location>
        <begin position="288"/>
        <end position="306"/>
    </location>
</feature>
<dbReference type="SUPFAM" id="SSF48726">
    <property type="entry name" value="Immunoglobulin"/>
    <property type="match status" value="1"/>
</dbReference>
<keyword evidence="5" id="KW-0393">Immunoglobulin domain</keyword>
<dbReference type="GO" id="GO:0050839">
    <property type="term" value="F:cell adhesion molecule binding"/>
    <property type="evidence" value="ECO:0007669"/>
    <property type="project" value="TreeGrafter"/>
</dbReference>
<dbReference type="Gene3D" id="2.60.40.10">
    <property type="entry name" value="Immunoglobulins"/>
    <property type="match status" value="1"/>
</dbReference>
<evidence type="ECO:0000256" key="7">
    <source>
        <dbReference type="SAM" id="Phobius"/>
    </source>
</evidence>
<dbReference type="PANTHER" id="PTHR11640">
    <property type="entry name" value="NEPHRIN"/>
    <property type="match status" value="1"/>
</dbReference>
<protein>
    <recommendedName>
        <fullName evidence="8">Ig-like domain-containing protein</fullName>
    </recommendedName>
</protein>
<evidence type="ECO:0000256" key="5">
    <source>
        <dbReference type="ARBA" id="ARBA00023319"/>
    </source>
</evidence>
<feature type="region of interest" description="Disordered" evidence="6">
    <location>
        <begin position="287"/>
        <end position="317"/>
    </location>
</feature>
<evidence type="ECO:0000256" key="2">
    <source>
        <dbReference type="ARBA" id="ARBA00023136"/>
    </source>
</evidence>
<gene>
    <name evidence="9" type="ORF">OFUS_LOCUS21878</name>
</gene>
<comment type="caution">
    <text evidence="9">The sequence shown here is derived from an EMBL/GenBank/DDBJ whole genome shotgun (WGS) entry which is preliminary data.</text>
</comment>
<dbReference type="InterPro" id="IPR036179">
    <property type="entry name" value="Ig-like_dom_sf"/>
</dbReference>
<dbReference type="Proteomes" id="UP000749559">
    <property type="component" value="Unassembled WGS sequence"/>
</dbReference>
<dbReference type="InterPro" id="IPR051275">
    <property type="entry name" value="Cell_adhesion_signaling"/>
</dbReference>
<dbReference type="GO" id="GO:0098609">
    <property type="term" value="P:cell-cell adhesion"/>
    <property type="evidence" value="ECO:0007669"/>
    <property type="project" value="TreeGrafter"/>
</dbReference>
<dbReference type="GO" id="GO:0005886">
    <property type="term" value="C:plasma membrane"/>
    <property type="evidence" value="ECO:0007669"/>
    <property type="project" value="TreeGrafter"/>
</dbReference>
<name>A0A8S4PXY2_OWEFU</name>
<evidence type="ECO:0000256" key="3">
    <source>
        <dbReference type="ARBA" id="ARBA00023157"/>
    </source>
</evidence>
<dbReference type="AlphaFoldDB" id="A0A8S4PXY2"/>
<sequence>MDTVTIDNNMPYNFNPVLSLTFFSASFTLTLFSSFTSGQNVVVIEGPKDRAVLLGHNAELTCHINKTASDSNHVVQWISSSARTGAGKPLTVNERVTANDMPNKFSVSTEKSYNLGIQNTDLDDAGKYVCNNVLKGTPIGGLEPQLVVLEPEPCSMPNISTYNESDVITFAWSVAYAGNRDESQKPTIIWTLNGIRQTSIANETTPGVFNSTFIKEADGDDDQKELKCSFSVLNIQQHCSTKLNIQFTADPSLGPGPIAGIVIGVLLGVLIVAVLLFYFLVWKKRRPTHEEEYSQVKKGEHEEPKPAPRTQQDGSDK</sequence>
<feature type="transmembrane region" description="Helical" evidence="7">
    <location>
        <begin position="258"/>
        <end position="281"/>
    </location>
</feature>
<dbReference type="OrthoDB" id="2431000at2759"/>
<reference evidence="9" key="1">
    <citation type="submission" date="2022-03" db="EMBL/GenBank/DDBJ databases">
        <authorList>
            <person name="Martin C."/>
        </authorList>
    </citation>
    <scope>NUCLEOTIDE SEQUENCE</scope>
</reference>
<dbReference type="CDD" id="cd12087">
    <property type="entry name" value="TM_EGFR-like"/>
    <property type="match status" value="1"/>
</dbReference>
<dbReference type="GO" id="GO:0005911">
    <property type="term" value="C:cell-cell junction"/>
    <property type="evidence" value="ECO:0007669"/>
    <property type="project" value="TreeGrafter"/>
</dbReference>
<evidence type="ECO:0000256" key="1">
    <source>
        <dbReference type="ARBA" id="ARBA00004479"/>
    </source>
</evidence>
<evidence type="ECO:0000256" key="6">
    <source>
        <dbReference type="SAM" id="MobiDB-lite"/>
    </source>
</evidence>
<evidence type="ECO:0000256" key="4">
    <source>
        <dbReference type="ARBA" id="ARBA00023180"/>
    </source>
</evidence>
<keyword evidence="4" id="KW-0325">Glycoprotein</keyword>
<keyword evidence="2 7" id="KW-0472">Membrane</keyword>
<proteinExistence type="predicted"/>
<evidence type="ECO:0000259" key="8">
    <source>
        <dbReference type="PROSITE" id="PS50835"/>
    </source>
</evidence>
<dbReference type="Pfam" id="PF07686">
    <property type="entry name" value="V-set"/>
    <property type="match status" value="1"/>
</dbReference>